<keyword evidence="6 8" id="KW-1133">Transmembrane helix</keyword>
<evidence type="ECO:0000256" key="3">
    <source>
        <dbReference type="ARBA" id="ARBA00022448"/>
    </source>
</evidence>
<dbReference type="EMBL" id="JNAS01000002">
    <property type="protein sequence ID" value="KGG09090.1"/>
    <property type="molecule type" value="Genomic_DNA"/>
</dbReference>
<comment type="subcellular location">
    <subcellularLocation>
        <location evidence="1">Cell membrane</location>
        <topology evidence="1">Multi-pass membrane protein</topology>
    </subcellularLocation>
</comment>
<comment type="caution">
    <text evidence="9">The sequence shown here is derived from an EMBL/GenBank/DDBJ whole genome shotgun (WGS) entry which is preliminary data.</text>
</comment>
<dbReference type="AlphaFoldDB" id="A0A0A2B8L0"/>
<dbReference type="eggNOG" id="COG0679">
    <property type="taxonomic scope" value="Bacteria"/>
</dbReference>
<dbReference type="InterPro" id="IPR038770">
    <property type="entry name" value="Na+/solute_symporter_sf"/>
</dbReference>
<keyword evidence="4" id="KW-1003">Cell membrane</keyword>
<evidence type="ECO:0000313" key="9">
    <source>
        <dbReference type="EMBL" id="KGG09090.1"/>
    </source>
</evidence>
<keyword evidence="3" id="KW-0813">Transport</keyword>
<comment type="similarity">
    <text evidence="2">Belongs to the auxin efflux carrier (TC 2.A.69) family.</text>
</comment>
<dbReference type="STRING" id="59926.EV02_1769"/>
<dbReference type="PANTHER" id="PTHR36838:SF1">
    <property type="entry name" value="SLR1864 PROTEIN"/>
    <property type="match status" value="1"/>
</dbReference>
<feature type="transmembrane region" description="Helical" evidence="8">
    <location>
        <begin position="28"/>
        <end position="48"/>
    </location>
</feature>
<gene>
    <name evidence="9" type="ORF">EV02_1769</name>
</gene>
<dbReference type="Pfam" id="PF03547">
    <property type="entry name" value="Mem_trans"/>
    <property type="match status" value="1"/>
</dbReference>
<keyword evidence="5 8" id="KW-0812">Transmembrane</keyword>
<evidence type="ECO:0000256" key="1">
    <source>
        <dbReference type="ARBA" id="ARBA00004651"/>
    </source>
</evidence>
<dbReference type="PANTHER" id="PTHR36838">
    <property type="entry name" value="AUXIN EFFLUX CARRIER FAMILY PROTEIN"/>
    <property type="match status" value="1"/>
</dbReference>
<feature type="transmembrane region" description="Helical" evidence="8">
    <location>
        <begin position="126"/>
        <end position="149"/>
    </location>
</feature>
<sequence>MINSPASRGIIGVLLAYLFQINEILGNYLWIPARIVIALAIIIVGTRLGIITNQKGGILDINKEIKFSILLKLFIFPFIVFLMCKTLNFNFYQSSAVILQAGTPTAISTILMAEAYGVKQQIASKILFTTTLISLITIPLLKIFMSLFIQTT</sequence>
<dbReference type="Gene3D" id="1.20.1530.20">
    <property type="match status" value="1"/>
</dbReference>
<evidence type="ECO:0000256" key="2">
    <source>
        <dbReference type="ARBA" id="ARBA00010145"/>
    </source>
</evidence>
<evidence type="ECO:0000256" key="6">
    <source>
        <dbReference type="ARBA" id="ARBA00022989"/>
    </source>
</evidence>
<keyword evidence="7 8" id="KW-0472">Membrane</keyword>
<evidence type="ECO:0000256" key="4">
    <source>
        <dbReference type="ARBA" id="ARBA00022475"/>
    </source>
</evidence>
<dbReference type="Proteomes" id="UP000030345">
    <property type="component" value="Unassembled WGS sequence"/>
</dbReference>
<organism evidence="9 10">
    <name type="scientific">Prochlorococcus marinus str. SB</name>
    <dbReference type="NCBI Taxonomy" id="59926"/>
    <lineage>
        <taxon>Bacteria</taxon>
        <taxon>Bacillati</taxon>
        <taxon>Cyanobacteriota</taxon>
        <taxon>Cyanophyceae</taxon>
        <taxon>Synechococcales</taxon>
        <taxon>Prochlorococcaceae</taxon>
        <taxon>Prochlorococcus</taxon>
    </lineage>
</organism>
<feature type="transmembrane region" description="Helical" evidence="8">
    <location>
        <begin position="69"/>
        <end position="91"/>
    </location>
</feature>
<protein>
    <submittedName>
        <fullName evidence="9">Putative AEC transporter family</fullName>
    </submittedName>
</protein>
<dbReference type="GO" id="GO:0005886">
    <property type="term" value="C:plasma membrane"/>
    <property type="evidence" value="ECO:0007669"/>
    <property type="project" value="UniProtKB-SubCell"/>
</dbReference>
<accession>A0A0A2B8L0</accession>
<evidence type="ECO:0000256" key="8">
    <source>
        <dbReference type="SAM" id="Phobius"/>
    </source>
</evidence>
<reference evidence="10" key="1">
    <citation type="journal article" date="2014" name="Sci. Data">
        <title>Genomes of diverse isolates of the marine cyanobacterium Prochlorococcus.</title>
        <authorList>
            <person name="Biller S."/>
            <person name="Berube P."/>
            <person name="Thompson J."/>
            <person name="Kelly L."/>
            <person name="Roggensack S."/>
            <person name="Awad L."/>
            <person name="Roache-Johnson K."/>
            <person name="Ding H."/>
            <person name="Giovannoni S.J."/>
            <person name="Moore L.R."/>
            <person name="Chisholm S.W."/>
        </authorList>
    </citation>
    <scope>NUCLEOTIDE SEQUENCE [LARGE SCALE GENOMIC DNA]</scope>
    <source>
        <strain evidence="10">SB</strain>
    </source>
</reference>
<feature type="transmembrane region" description="Helical" evidence="8">
    <location>
        <begin position="97"/>
        <end position="114"/>
    </location>
</feature>
<dbReference type="GO" id="GO:0055085">
    <property type="term" value="P:transmembrane transport"/>
    <property type="evidence" value="ECO:0007669"/>
    <property type="project" value="InterPro"/>
</dbReference>
<evidence type="ECO:0000256" key="5">
    <source>
        <dbReference type="ARBA" id="ARBA00022692"/>
    </source>
</evidence>
<evidence type="ECO:0000256" key="7">
    <source>
        <dbReference type="ARBA" id="ARBA00023136"/>
    </source>
</evidence>
<dbReference type="InterPro" id="IPR004776">
    <property type="entry name" value="Mem_transp_PIN-like"/>
</dbReference>
<evidence type="ECO:0000313" key="10">
    <source>
        <dbReference type="Proteomes" id="UP000030345"/>
    </source>
</evidence>
<proteinExistence type="inferred from homology"/>
<name>A0A0A2B8L0_PROMR</name>